<dbReference type="InterPro" id="IPR030931">
    <property type="entry name" value="Group_II_RT_mat"/>
</dbReference>
<evidence type="ECO:0000313" key="4">
    <source>
        <dbReference type="Proteomes" id="UP000034103"/>
    </source>
</evidence>
<dbReference type="GO" id="GO:0003964">
    <property type="term" value="F:RNA-directed DNA polymerase activity"/>
    <property type="evidence" value="ECO:0007669"/>
    <property type="project" value="UniProtKB-KW"/>
</dbReference>
<sequence length="576" mass="65983">MSKAQEAEWIQVDWTNIQYTVSKLQSKIYEASLKGDKSSVVKYQKILINSFKAKLLAVRRVTQDNKGKRTAGIDGKKILNYEERIKLAENLKLDGKATPLRRVEIPKSNGKTRNLGIPTIEDRAKQALAKMALEPEWEAKFEPNSYGFRPGRGCHDAIDAIELQVRRKTKYVLDADISGCFDNIKHSAIIEKCNTFPVMETQIRAWLKSGVMVGDVFHQTEKGTPQGGVISPLLANIALHGLETHISTKFPCRKTRIGQTNGKMEEIGEARLIRYADDFVVLHAREETIKAVKIEVENWLKDLGLSLNPEKTRIGHTKEEYNGEKPGLDFLGFNIRTHDIGKYKSNKKGNGEPLMMLTKVKPSEKSVEQFINNIKEILNSGHDKAPIIMINQLSWLIRGWANYFKIGSHSWETFGRLEFHRLNKLYLNWGRKRFAKEGIGYISKKIFHQTSKSKYTFGWKIGDKKYTVPTLYDFPYTQHIKVKGNKSPYDGDWVYWTKRMADHPQAPKDITYGIKQQQGKCYICGQNLTVEDSLEIHHIDGNRENNKKTNKAIVHNYCHKSHHRMAVSLQEILDVA</sequence>
<dbReference type="InterPro" id="IPR000477">
    <property type="entry name" value="RT_dom"/>
</dbReference>
<keyword evidence="2" id="KW-0808">Transferase</keyword>
<dbReference type="Pfam" id="PF13655">
    <property type="entry name" value="RVT_N"/>
    <property type="match status" value="1"/>
</dbReference>
<proteinExistence type="predicted"/>
<dbReference type="PANTHER" id="PTHR34047">
    <property type="entry name" value="NUCLEAR INTRON MATURASE 1, MITOCHONDRIAL-RELATED"/>
    <property type="match status" value="1"/>
</dbReference>
<dbReference type="InterPro" id="IPR025960">
    <property type="entry name" value="RVT_N"/>
</dbReference>
<dbReference type="RefSeq" id="WP_046661207.1">
    <property type="nucleotide sequence ID" value="NZ_CP011304.1"/>
</dbReference>
<dbReference type="AlphaFoldDB" id="A0A0F6U2I4"/>
<evidence type="ECO:0000259" key="1">
    <source>
        <dbReference type="PROSITE" id="PS50878"/>
    </source>
</evidence>
<dbReference type="Pfam" id="PF08388">
    <property type="entry name" value="GIIM"/>
    <property type="match status" value="1"/>
</dbReference>
<dbReference type="NCBIfam" id="TIGR04416">
    <property type="entry name" value="group_II_RT_mat"/>
    <property type="match status" value="1"/>
</dbReference>
<dbReference type="InterPro" id="IPR003615">
    <property type="entry name" value="HNH_nuc"/>
</dbReference>
<evidence type="ECO:0000313" key="3">
    <source>
        <dbReference type="EMBL" id="AKE65362.1"/>
    </source>
</evidence>
<dbReference type="PANTHER" id="PTHR34047:SF10">
    <property type="entry name" value="GROUP II INTRON-ASSOCIATED OPEN READING FRAME"/>
    <property type="match status" value="1"/>
</dbReference>
<evidence type="ECO:0000313" key="2">
    <source>
        <dbReference type="EMBL" id="AKE63354.1"/>
    </source>
</evidence>
<keyword evidence="2" id="KW-0695">RNA-directed DNA polymerase</keyword>
<dbReference type="EMBL" id="CP011304">
    <property type="protein sequence ID" value="AKE63354.1"/>
    <property type="molecule type" value="Genomic_DNA"/>
</dbReference>
<dbReference type="EC" id="2.7.7.49" evidence="2"/>
<name>A0A0F6U2I4_MICAE</name>
<feature type="domain" description="Reverse transcriptase" evidence="1">
    <location>
        <begin position="86"/>
        <end position="335"/>
    </location>
</feature>
<dbReference type="InterPro" id="IPR013597">
    <property type="entry name" value="Mat_intron_G2"/>
</dbReference>
<dbReference type="Proteomes" id="UP000034103">
    <property type="component" value="Chromosome"/>
</dbReference>
<organism evidence="2 4">
    <name type="scientific">Microcystis aeruginosa NIES-2549</name>
    <dbReference type="NCBI Taxonomy" id="1641812"/>
    <lineage>
        <taxon>Bacteria</taxon>
        <taxon>Bacillati</taxon>
        <taxon>Cyanobacteriota</taxon>
        <taxon>Cyanophyceae</taxon>
        <taxon>Oscillatoriophycideae</taxon>
        <taxon>Chroococcales</taxon>
        <taxon>Microcystaceae</taxon>
        <taxon>Microcystis</taxon>
    </lineage>
</organism>
<dbReference type="InterPro" id="IPR051083">
    <property type="entry name" value="GrpII_Intron_Splice-Mob/Def"/>
</dbReference>
<dbReference type="PROSITE" id="PS50878">
    <property type="entry name" value="RT_POL"/>
    <property type="match status" value="1"/>
</dbReference>
<dbReference type="InterPro" id="IPR043502">
    <property type="entry name" value="DNA/RNA_pol_sf"/>
</dbReference>
<dbReference type="CDD" id="cd00085">
    <property type="entry name" value="HNHc"/>
    <property type="match status" value="1"/>
</dbReference>
<reference evidence="2 4" key="1">
    <citation type="journal article" date="2015" name="Genome Announc.">
        <title>Complete Genome Sequence of Microcystis aeruginosa NIES-2549, a Bloom-Forming Cyanobacterium from Lake Kasumigaura, Japan.</title>
        <authorList>
            <person name="Yamaguchi H."/>
            <person name="Suzuki S."/>
            <person name="Tanabe Y."/>
            <person name="Osana Y."/>
            <person name="Shimura Y."/>
            <person name="Ishida K."/>
            <person name="Kawachi M."/>
        </authorList>
    </citation>
    <scope>NUCLEOTIDE SEQUENCE [LARGE SCALE GENOMIC DNA]</scope>
    <source>
        <strain evidence="2 4">NIES-2549</strain>
    </source>
</reference>
<gene>
    <name evidence="2" type="ORF">MYAER_0996</name>
    <name evidence="3" type="ORF">MYAER_3022</name>
</gene>
<protein>
    <submittedName>
        <fullName evidence="2">Retron-type RNA-directed DNA polymerase</fullName>
        <ecNumber evidence="2">2.7.7.49</ecNumber>
    </submittedName>
</protein>
<dbReference type="EMBL" id="CP011304">
    <property type="protein sequence ID" value="AKE65362.1"/>
    <property type="molecule type" value="Genomic_DNA"/>
</dbReference>
<dbReference type="SUPFAM" id="SSF56672">
    <property type="entry name" value="DNA/RNA polymerases"/>
    <property type="match status" value="1"/>
</dbReference>
<dbReference type="CDD" id="cd01651">
    <property type="entry name" value="RT_G2_intron"/>
    <property type="match status" value="1"/>
</dbReference>
<dbReference type="PATRIC" id="fig|1641812.3.peg.1033"/>
<dbReference type="HOGENOM" id="CLU_013584_15_4_3"/>
<keyword evidence="2" id="KW-0548">Nucleotidyltransferase</keyword>
<dbReference type="Pfam" id="PF00078">
    <property type="entry name" value="RVT_1"/>
    <property type="match status" value="1"/>
</dbReference>
<accession>A0A0F6U2I4</accession>